<evidence type="ECO:0000313" key="2">
    <source>
        <dbReference type="Proteomes" id="UP000016930"/>
    </source>
</evidence>
<proteinExistence type="predicted"/>
<dbReference type="Gene3D" id="3.80.10.10">
    <property type="entry name" value="Ribonuclease Inhibitor"/>
    <property type="match status" value="1"/>
</dbReference>
<dbReference type="AlphaFoldDB" id="M2PJZ4"/>
<dbReference type="EMBL" id="KB445798">
    <property type="protein sequence ID" value="EMD36564.1"/>
    <property type="molecule type" value="Genomic_DNA"/>
</dbReference>
<gene>
    <name evidence="1" type="ORF">CERSUDRAFT_74498</name>
</gene>
<sequence>MEEDASIEDYQERKMLTETRSKLALEKLRHIRQCPQFTSRVRKLVVNAYASGDGVFKRNTLIEALAFLPNLRMFIWHGKSPKLNADIIKLLAANCPALEELSAPNSQPELYRRRYNKHLPLSELHNLQSLSLIWQDTNSQLAWWHLCWPIDPVQIHVQNDFEIDDEVTEAVRLVMASNTETLQKLTFSGPRIWHSPMPIFCNLAHLDLVDAGGWDKNNVVGWGDLGLILHHSIRLESLSIIIRRCDTNTLYPVFGSRPTALLLLVFFKVLNNSETLHLEHASSTSEFLRHKPWLQHIDLLIDVAWDGMLPVLLAIANLKSLEVLGLDVNGNTMDHLQLLEHSIPPRVSILRLDTHFHGSPTLQDWLPLIKERLQLSFFFSANARCFGVSLEPEHFLTDPGSLVLVAVNDSLFDVIEPRDNGTYPGEWPKHKRSFLDVESIENKDWKWLLCHHRLI</sequence>
<dbReference type="InterPro" id="IPR032675">
    <property type="entry name" value="LRR_dom_sf"/>
</dbReference>
<evidence type="ECO:0000313" key="1">
    <source>
        <dbReference type="EMBL" id="EMD36564.1"/>
    </source>
</evidence>
<reference evidence="1 2" key="1">
    <citation type="journal article" date="2012" name="Proc. Natl. Acad. Sci. U.S.A.">
        <title>Comparative genomics of Ceriporiopsis subvermispora and Phanerochaete chrysosporium provide insight into selective ligninolysis.</title>
        <authorList>
            <person name="Fernandez-Fueyo E."/>
            <person name="Ruiz-Duenas F.J."/>
            <person name="Ferreira P."/>
            <person name="Floudas D."/>
            <person name="Hibbett D.S."/>
            <person name="Canessa P."/>
            <person name="Larrondo L.F."/>
            <person name="James T.Y."/>
            <person name="Seelenfreund D."/>
            <person name="Lobos S."/>
            <person name="Polanco R."/>
            <person name="Tello M."/>
            <person name="Honda Y."/>
            <person name="Watanabe T."/>
            <person name="Watanabe T."/>
            <person name="Ryu J.S."/>
            <person name="Kubicek C.P."/>
            <person name="Schmoll M."/>
            <person name="Gaskell J."/>
            <person name="Hammel K.E."/>
            <person name="St John F.J."/>
            <person name="Vanden Wymelenberg A."/>
            <person name="Sabat G."/>
            <person name="Splinter BonDurant S."/>
            <person name="Syed K."/>
            <person name="Yadav J.S."/>
            <person name="Doddapaneni H."/>
            <person name="Subramanian V."/>
            <person name="Lavin J.L."/>
            <person name="Oguiza J.A."/>
            <person name="Perez G."/>
            <person name="Pisabarro A.G."/>
            <person name="Ramirez L."/>
            <person name="Santoyo F."/>
            <person name="Master E."/>
            <person name="Coutinho P.M."/>
            <person name="Henrissat B."/>
            <person name="Lombard V."/>
            <person name="Magnuson J.K."/>
            <person name="Kuees U."/>
            <person name="Hori C."/>
            <person name="Igarashi K."/>
            <person name="Samejima M."/>
            <person name="Held B.W."/>
            <person name="Barry K.W."/>
            <person name="LaButti K.M."/>
            <person name="Lapidus A."/>
            <person name="Lindquist E.A."/>
            <person name="Lucas S.M."/>
            <person name="Riley R."/>
            <person name="Salamov A.A."/>
            <person name="Hoffmeister D."/>
            <person name="Schwenk D."/>
            <person name="Hadar Y."/>
            <person name="Yarden O."/>
            <person name="de Vries R.P."/>
            <person name="Wiebenga A."/>
            <person name="Stenlid J."/>
            <person name="Eastwood D."/>
            <person name="Grigoriev I.V."/>
            <person name="Berka R.M."/>
            <person name="Blanchette R.A."/>
            <person name="Kersten P."/>
            <person name="Martinez A.T."/>
            <person name="Vicuna R."/>
            <person name="Cullen D."/>
        </authorList>
    </citation>
    <scope>NUCLEOTIDE SEQUENCE [LARGE SCALE GENOMIC DNA]</scope>
    <source>
        <strain evidence="1 2">B</strain>
    </source>
</reference>
<evidence type="ECO:0008006" key="3">
    <source>
        <dbReference type="Google" id="ProtNLM"/>
    </source>
</evidence>
<organism evidence="1 2">
    <name type="scientific">Ceriporiopsis subvermispora (strain B)</name>
    <name type="common">White-rot fungus</name>
    <name type="synonym">Gelatoporia subvermispora</name>
    <dbReference type="NCBI Taxonomy" id="914234"/>
    <lineage>
        <taxon>Eukaryota</taxon>
        <taxon>Fungi</taxon>
        <taxon>Dikarya</taxon>
        <taxon>Basidiomycota</taxon>
        <taxon>Agaricomycotina</taxon>
        <taxon>Agaricomycetes</taxon>
        <taxon>Polyporales</taxon>
        <taxon>Gelatoporiaceae</taxon>
        <taxon>Gelatoporia</taxon>
    </lineage>
</organism>
<name>M2PJZ4_CERS8</name>
<protein>
    <recommendedName>
        <fullName evidence="3">F-box domain-containing protein</fullName>
    </recommendedName>
</protein>
<dbReference type="OrthoDB" id="3238099at2759"/>
<dbReference type="Proteomes" id="UP000016930">
    <property type="component" value="Unassembled WGS sequence"/>
</dbReference>
<dbReference type="HOGENOM" id="CLU_040574_0_0_1"/>
<keyword evidence="2" id="KW-1185">Reference proteome</keyword>
<accession>M2PJZ4</accession>
<dbReference type="SUPFAM" id="SSF52047">
    <property type="entry name" value="RNI-like"/>
    <property type="match status" value="1"/>
</dbReference>